<name>A0A0C4DL22_MAGP6</name>
<evidence type="ECO:0000313" key="3">
    <source>
        <dbReference type="EnsemblFungi" id="MAPG_00456T0"/>
    </source>
</evidence>
<proteinExistence type="predicted"/>
<reference evidence="3" key="5">
    <citation type="submission" date="2015-06" db="UniProtKB">
        <authorList>
            <consortium name="EnsemblFungi"/>
        </authorList>
    </citation>
    <scope>IDENTIFICATION</scope>
    <source>
        <strain evidence="3">ATCC 64411</strain>
    </source>
</reference>
<dbReference type="EMBL" id="GL876966">
    <property type="protein sequence ID" value="KLU81366.1"/>
    <property type="molecule type" value="Genomic_DNA"/>
</dbReference>
<evidence type="ECO:0000256" key="1">
    <source>
        <dbReference type="SAM" id="MobiDB-lite"/>
    </source>
</evidence>
<dbReference type="eggNOG" id="ENOG502R6JM">
    <property type="taxonomic scope" value="Eukaryota"/>
</dbReference>
<protein>
    <submittedName>
        <fullName evidence="2 3">Uncharacterized protein</fullName>
    </submittedName>
</protein>
<feature type="compositionally biased region" description="Acidic residues" evidence="1">
    <location>
        <begin position="158"/>
        <end position="172"/>
    </location>
</feature>
<feature type="compositionally biased region" description="Low complexity" evidence="1">
    <location>
        <begin position="244"/>
        <end position="274"/>
    </location>
</feature>
<evidence type="ECO:0000313" key="2">
    <source>
        <dbReference type="EMBL" id="KLU81366.1"/>
    </source>
</evidence>
<feature type="region of interest" description="Disordered" evidence="1">
    <location>
        <begin position="153"/>
        <end position="180"/>
    </location>
</feature>
<feature type="region of interest" description="Disordered" evidence="1">
    <location>
        <begin position="1"/>
        <end position="30"/>
    </location>
</feature>
<accession>A0A0C4DL22</accession>
<feature type="region of interest" description="Disordered" evidence="1">
    <location>
        <begin position="244"/>
        <end position="315"/>
    </location>
</feature>
<keyword evidence="4" id="KW-1185">Reference proteome</keyword>
<dbReference type="OrthoDB" id="3547571at2759"/>
<dbReference type="AlphaFoldDB" id="A0A0C4DL22"/>
<dbReference type="Proteomes" id="UP000011715">
    <property type="component" value="Unassembled WGS sequence"/>
</dbReference>
<gene>
    <name evidence="2" type="ORF">MAPG_00456</name>
</gene>
<reference evidence="2" key="3">
    <citation type="submission" date="2011-03" db="EMBL/GenBank/DDBJ databases">
        <title>Annotation of Magnaporthe poae ATCC 64411.</title>
        <authorList>
            <person name="Ma L.-J."/>
            <person name="Dead R."/>
            <person name="Young S.K."/>
            <person name="Zeng Q."/>
            <person name="Gargeya S."/>
            <person name="Fitzgerald M."/>
            <person name="Haas B."/>
            <person name="Abouelleil A."/>
            <person name="Alvarado L."/>
            <person name="Arachchi H.M."/>
            <person name="Berlin A."/>
            <person name="Brown A."/>
            <person name="Chapman S.B."/>
            <person name="Chen Z."/>
            <person name="Dunbar C."/>
            <person name="Freedman E."/>
            <person name="Gearin G."/>
            <person name="Gellesch M."/>
            <person name="Goldberg J."/>
            <person name="Griggs A."/>
            <person name="Gujja S."/>
            <person name="Heiman D."/>
            <person name="Howarth C."/>
            <person name="Larson L."/>
            <person name="Lui A."/>
            <person name="MacDonald P.J.P."/>
            <person name="Mehta T."/>
            <person name="Montmayeur A."/>
            <person name="Murphy C."/>
            <person name="Neiman D."/>
            <person name="Pearson M."/>
            <person name="Priest M."/>
            <person name="Roberts A."/>
            <person name="Saif S."/>
            <person name="Shea T."/>
            <person name="Shenoy N."/>
            <person name="Sisk P."/>
            <person name="Stolte C."/>
            <person name="Sykes S."/>
            <person name="Yandava C."/>
            <person name="Wortman J."/>
            <person name="Nusbaum C."/>
            <person name="Birren B."/>
        </authorList>
    </citation>
    <scope>NUCLEOTIDE SEQUENCE</scope>
    <source>
        <strain evidence="2">ATCC 64411</strain>
    </source>
</reference>
<reference evidence="2" key="1">
    <citation type="submission" date="2010-05" db="EMBL/GenBank/DDBJ databases">
        <title>The Genome Sequence of Magnaporthe poae strain ATCC 64411.</title>
        <authorList>
            <consortium name="The Broad Institute Genome Sequencing Platform"/>
            <consortium name="Broad Institute Genome Sequencing Center for Infectious Disease"/>
            <person name="Ma L.-J."/>
            <person name="Dead R."/>
            <person name="Young S."/>
            <person name="Zeng Q."/>
            <person name="Koehrsen M."/>
            <person name="Alvarado L."/>
            <person name="Berlin A."/>
            <person name="Chapman S.B."/>
            <person name="Chen Z."/>
            <person name="Freedman E."/>
            <person name="Gellesch M."/>
            <person name="Goldberg J."/>
            <person name="Griggs A."/>
            <person name="Gujja S."/>
            <person name="Heilman E.R."/>
            <person name="Heiman D."/>
            <person name="Hepburn T."/>
            <person name="Howarth C."/>
            <person name="Jen D."/>
            <person name="Larson L."/>
            <person name="Mehta T."/>
            <person name="Neiman D."/>
            <person name="Pearson M."/>
            <person name="Roberts A."/>
            <person name="Saif S."/>
            <person name="Shea T."/>
            <person name="Shenoy N."/>
            <person name="Sisk P."/>
            <person name="Stolte C."/>
            <person name="Sykes S."/>
            <person name="Walk T."/>
            <person name="White J."/>
            <person name="Yandava C."/>
            <person name="Haas B."/>
            <person name="Nusbaum C."/>
            <person name="Birren B."/>
        </authorList>
    </citation>
    <scope>NUCLEOTIDE SEQUENCE</scope>
    <source>
        <strain evidence="2">ATCC 64411</strain>
    </source>
</reference>
<sequence length="315" mass="32165">MSVLGNDTIKPCSRSRPYAEPPSRKLVQGGGVAANTSCGFYDGDPDRPLVPPPGMGCTTNEATRVWGFCPTRGGSTMDPGPLGRSDPGSVASSCKLTATCYDSFACKAGCGVSVSGGAVGDEGGRDAVDETGHAVNDEGADAVDQTAHAVEDGAADGGQDEDGDGGGDEDQNDVAPHLPHISGRALPRMICMGQEATRYCNMALWIRHDNVRFTSLACGTVAGSTASIFENPWAAAAATRKPPSATAGVVSSGTLTTTPSLSPFPSSGPVGSTGRSVTTHGRAVATSGRRPFSAAASVTPPSEHEQKQQKQQQQQ</sequence>
<evidence type="ECO:0000313" key="4">
    <source>
        <dbReference type="Proteomes" id="UP000011715"/>
    </source>
</evidence>
<organism evidence="3 4">
    <name type="scientific">Magnaporthiopsis poae (strain ATCC 64411 / 73-15)</name>
    <name type="common">Kentucky bluegrass fungus</name>
    <name type="synonym">Magnaporthe poae</name>
    <dbReference type="NCBI Taxonomy" id="644358"/>
    <lineage>
        <taxon>Eukaryota</taxon>
        <taxon>Fungi</taxon>
        <taxon>Dikarya</taxon>
        <taxon>Ascomycota</taxon>
        <taxon>Pezizomycotina</taxon>
        <taxon>Sordariomycetes</taxon>
        <taxon>Sordariomycetidae</taxon>
        <taxon>Magnaporthales</taxon>
        <taxon>Magnaporthaceae</taxon>
        <taxon>Magnaporthiopsis</taxon>
    </lineage>
</organism>
<dbReference type="EMBL" id="ADBL01000107">
    <property type="status" value="NOT_ANNOTATED_CDS"/>
    <property type="molecule type" value="Genomic_DNA"/>
</dbReference>
<dbReference type="EnsemblFungi" id="MAPG_00456T0">
    <property type="protein sequence ID" value="MAPG_00456T0"/>
    <property type="gene ID" value="MAPG_00456"/>
</dbReference>
<reference evidence="3" key="4">
    <citation type="journal article" date="2015" name="G3 (Bethesda)">
        <title>Genome sequences of three phytopathogenic species of the Magnaporthaceae family of fungi.</title>
        <authorList>
            <person name="Okagaki L.H."/>
            <person name="Nunes C.C."/>
            <person name="Sailsbery J."/>
            <person name="Clay B."/>
            <person name="Brown D."/>
            <person name="John T."/>
            <person name="Oh Y."/>
            <person name="Young N."/>
            <person name="Fitzgerald M."/>
            <person name="Haas B.J."/>
            <person name="Zeng Q."/>
            <person name="Young S."/>
            <person name="Adiconis X."/>
            <person name="Fan L."/>
            <person name="Levin J.Z."/>
            <person name="Mitchell T.K."/>
            <person name="Okubara P.A."/>
            <person name="Farman M.L."/>
            <person name="Kohn L.M."/>
            <person name="Birren B."/>
            <person name="Ma L.-J."/>
            <person name="Dean R.A."/>
        </authorList>
    </citation>
    <scope>NUCLEOTIDE SEQUENCE</scope>
    <source>
        <strain evidence="3">ATCC 64411 / 73-15</strain>
    </source>
</reference>
<reference evidence="4" key="2">
    <citation type="submission" date="2010-05" db="EMBL/GenBank/DDBJ databases">
        <title>The genome sequence of Magnaporthe poae strain ATCC 64411.</title>
        <authorList>
            <person name="Ma L.-J."/>
            <person name="Dead R."/>
            <person name="Young S."/>
            <person name="Zeng Q."/>
            <person name="Koehrsen M."/>
            <person name="Alvarado L."/>
            <person name="Berlin A."/>
            <person name="Chapman S.B."/>
            <person name="Chen Z."/>
            <person name="Freedman E."/>
            <person name="Gellesch M."/>
            <person name="Goldberg J."/>
            <person name="Griggs A."/>
            <person name="Gujja S."/>
            <person name="Heilman E.R."/>
            <person name="Heiman D."/>
            <person name="Hepburn T."/>
            <person name="Howarth C."/>
            <person name="Jen D."/>
            <person name="Larson L."/>
            <person name="Mehta T."/>
            <person name="Neiman D."/>
            <person name="Pearson M."/>
            <person name="Roberts A."/>
            <person name="Saif S."/>
            <person name="Shea T."/>
            <person name="Shenoy N."/>
            <person name="Sisk P."/>
            <person name="Stolte C."/>
            <person name="Sykes S."/>
            <person name="Walk T."/>
            <person name="White J."/>
            <person name="Yandava C."/>
            <person name="Haas B."/>
            <person name="Nusbaum C."/>
            <person name="Birren B."/>
        </authorList>
    </citation>
    <scope>NUCLEOTIDE SEQUENCE [LARGE SCALE GENOMIC DNA]</scope>
    <source>
        <strain evidence="4">ATCC 64411 / 73-15</strain>
    </source>
</reference>
<dbReference type="VEuPathDB" id="FungiDB:MAPG_00456"/>